<feature type="non-terminal residue" evidence="3">
    <location>
        <position position="745"/>
    </location>
</feature>
<feature type="region of interest" description="Disordered" evidence="1">
    <location>
        <begin position="327"/>
        <end position="362"/>
    </location>
</feature>
<reference evidence="4" key="1">
    <citation type="journal article" date="2019" name="bioRxiv">
        <title>Genomics, evolutionary history and diagnostics of the Alternaria alternata species group including apple and Asian pear pathotypes.</title>
        <authorList>
            <person name="Armitage A.D."/>
            <person name="Cockerton H.M."/>
            <person name="Sreenivasaprasad S."/>
            <person name="Woodhall J.W."/>
            <person name="Lane C.R."/>
            <person name="Harrison R.J."/>
            <person name="Clarkson J.P."/>
        </authorList>
    </citation>
    <scope>NUCLEOTIDE SEQUENCE [LARGE SCALE GENOMIC DNA]</scope>
    <source>
        <strain evidence="4">FERA 1177</strain>
    </source>
</reference>
<dbReference type="VEuPathDB" id="FungiDB:CC77DRAFT_1015016"/>
<name>A0A4Q4MGW3_ALTAL</name>
<comment type="caution">
    <text evidence="3">The sequence shown here is derived from an EMBL/GenBank/DDBJ whole genome shotgun (WGS) entry which is preliminary data.</text>
</comment>
<dbReference type="InterPro" id="IPR013087">
    <property type="entry name" value="Znf_C2H2_type"/>
</dbReference>
<feature type="compositionally biased region" description="Low complexity" evidence="1">
    <location>
        <begin position="332"/>
        <end position="343"/>
    </location>
</feature>
<organism evidence="3 4">
    <name type="scientific">Alternaria alternata</name>
    <name type="common">Alternaria rot fungus</name>
    <name type="synonym">Torula alternata</name>
    <dbReference type="NCBI Taxonomy" id="5599"/>
    <lineage>
        <taxon>Eukaryota</taxon>
        <taxon>Fungi</taxon>
        <taxon>Dikarya</taxon>
        <taxon>Ascomycota</taxon>
        <taxon>Pezizomycotina</taxon>
        <taxon>Dothideomycetes</taxon>
        <taxon>Pleosporomycetidae</taxon>
        <taxon>Pleosporales</taxon>
        <taxon>Pleosporineae</taxon>
        <taxon>Pleosporaceae</taxon>
        <taxon>Alternaria</taxon>
        <taxon>Alternaria sect. Alternaria</taxon>
        <taxon>Alternaria alternata complex</taxon>
    </lineage>
</organism>
<feature type="domain" description="C2H2-type" evidence="2">
    <location>
        <begin position="47"/>
        <end position="70"/>
    </location>
</feature>
<evidence type="ECO:0000259" key="2">
    <source>
        <dbReference type="SMART" id="SM00355"/>
    </source>
</evidence>
<evidence type="ECO:0000313" key="3">
    <source>
        <dbReference type="EMBL" id="RYN49605.1"/>
    </source>
</evidence>
<gene>
    <name evidence="3" type="ORF">AA0117_g13422</name>
</gene>
<protein>
    <recommendedName>
        <fullName evidence="2">C2H2-type domain-containing protein</fullName>
    </recommendedName>
</protein>
<dbReference type="Pfam" id="PF12013">
    <property type="entry name" value="OrsD"/>
    <property type="match status" value="1"/>
</dbReference>
<accession>A0A4Q4MGW3</accession>
<feature type="region of interest" description="Disordered" evidence="1">
    <location>
        <begin position="1"/>
        <end position="23"/>
    </location>
</feature>
<dbReference type="InterPro" id="IPR022698">
    <property type="entry name" value="OrsD"/>
</dbReference>
<dbReference type="AlphaFoldDB" id="A0A4Q4MGW3"/>
<proteinExistence type="predicted"/>
<evidence type="ECO:0000256" key="1">
    <source>
        <dbReference type="SAM" id="MobiDB-lite"/>
    </source>
</evidence>
<dbReference type="Proteomes" id="UP000291422">
    <property type="component" value="Unassembled WGS sequence"/>
</dbReference>
<feature type="domain" description="C2H2-type" evidence="2">
    <location>
        <begin position="115"/>
        <end position="138"/>
    </location>
</feature>
<sequence length="745" mass="85619">MENPTWNSRAPIEQHDSSNARATDVQHWPKIVTKENCDDVFCFLRQYKVLVCRQHCTGVLNLNRHLQEQHKTPVQQRQEVVQYFNQFSTAEPSTIQLPRQPAKAIQELGAPLDGLRCTACSYITVSSDEMRKHCKKTHELLWIGDKSSLFTLVKVQTFFNSGGLRKYFVVDVDAEIDRGSGQQQSVDKQQLNNYKQVRKQLEDAEQVVGETAKTDKTLWFKRTQWPEHFKDRNLVHLAHQVRLPDKNEPKLQLAAKLTEQLIENCVKNLATIPRELRRWLRSAKQHEVDPRPLARLQNPESQARYASYMVRFVCYYLRVIEDETREEEDSSRASSSCESNASGDELEDEGESDGSVVPQREPRRVKAADLMKDARELFPWKDDQRILAGSLWFALDDGDRGVQMAALLDSLSSFILTGTRGLIYSSGLIHFLAVLGIDPEIRRFRTAKNYSYMLAGVVYCTRVLGAAKLLPAVQNSSKTDDNYENFLEMRRKYLADGSLSPMSEMINLLAYGKHIAHNQGNTGNAYWSEDKKIFYLNGQPISIARFCKMAQSSIEDVSKQLWSLLWVQRMEDRLFIDLAQIEDDMSFTKHGMSFVTRTSNKLTDRLAWMLQRARSEEGGMRLQTLDGRWRGKRVGQYLRQVDRFLELLLFCVHVTSGQPGRGSEITTIQHRNGLLQDRNVFVVDGRIMTVVRYHKSQSQFDKPKIVPRFLPPQLGQVMAAYLAYLQPFREYLVVEVLGGGLSDYV</sequence>
<dbReference type="VEuPathDB" id="FungiDB:CC77DRAFT_900102"/>
<dbReference type="EMBL" id="PDXD01000339">
    <property type="protein sequence ID" value="RYN49605.1"/>
    <property type="molecule type" value="Genomic_DNA"/>
</dbReference>
<dbReference type="SMART" id="SM00355">
    <property type="entry name" value="ZnF_C2H2"/>
    <property type="match status" value="2"/>
</dbReference>
<evidence type="ECO:0000313" key="4">
    <source>
        <dbReference type="Proteomes" id="UP000291422"/>
    </source>
</evidence>